<protein>
    <recommendedName>
        <fullName evidence="4">ODAD1 central coiled coil region domain-containing protein</fullName>
    </recommendedName>
</protein>
<keyword evidence="6" id="KW-1185">Reference proteome</keyword>
<accession>A0A6A5BSX0</accession>
<dbReference type="OMA" id="VIQEWKS"/>
<dbReference type="VEuPathDB" id="AmoebaDB:NfTy_068500"/>
<dbReference type="GO" id="GO:0097542">
    <property type="term" value="C:ciliary tip"/>
    <property type="evidence" value="ECO:0007669"/>
    <property type="project" value="TreeGrafter"/>
</dbReference>
<dbReference type="VEuPathDB" id="AmoebaDB:NF0041830"/>
<sequence length="557" mass="64778">MSKYQSHSEAIMEMQDKLNLLDGDRERKATLETKQKALQKNNDTLEMVKKENKELKESLKKLQKEVGGSNGEKTFQQKEFDRLETILHLKRQEFDELQAIAQNLQKTIRKKEDILNDFNKEKAPILTDDSPLTRQIRILENRLDKAMIKFNEAQSIKKTYEQILERLKEERIGFDNQLQAIERTLRSKDKDYVELLNMSRDANYLRELAKNELGQAKTEFEESVKELRKELDEKKKYVEARVNLTTDLAKKEATRRRNQDEEGTRKNRSSSSSSQQMLGLTKSGPVDEERDRLQILEEKWRKLKEVTGVDDVNEVIQKFLSSSDTHKNLEQMTKDSQKRIEHLTEKRANLKVKLEDLKYSQSSGLGSKRIVDEFIQQLSESQSRNERQKQQFERIAKILVNVKAGAEHLNDKMAPALADLTPDETLRKKFIEEIARGEDMTVSDDYNDTVSMSTVSLGTQSNEERHIVNLLAQCYVNVSSILDSLPSEEEMFQNTLRNSDSIDFNQSKNNIRIKIHEDEGQDSESEDEDDDKEAELISRMNVKKKAEKILKTKVVKK</sequence>
<dbReference type="RefSeq" id="XP_044561603.1">
    <property type="nucleotide sequence ID" value="XM_044707572.1"/>
</dbReference>
<evidence type="ECO:0000313" key="5">
    <source>
        <dbReference type="EMBL" id="KAF0976890.1"/>
    </source>
</evidence>
<evidence type="ECO:0000256" key="2">
    <source>
        <dbReference type="SAM" id="Coils"/>
    </source>
</evidence>
<reference evidence="5 6" key="1">
    <citation type="journal article" date="2019" name="Sci. Rep.">
        <title>Nanopore sequencing improves the draft genome of the human pathogenic amoeba Naegleria fowleri.</title>
        <authorList>
            <person name="Liechti N."/>
            <person name="Schurch N."/>
            <person name="Bruggmann R."/>
            <person name="Wittwer M."/>
        </authorList>
    </citation>
    <scope>NUCLEOTIDE SEQUENCE [LARGE SCALE GENOMIC DNA]</scope>
    <source>
        <strain evidence="5 6">ATCC 30894</strain>
    </source>
</reference>
<feature type="coiled-coil region" evidence="2">
    <location>
        <begin position="21"/>
        <end position="237"/>
    </location>
</feature>
<dbReference type="GO" id="GO:0003341">
    <property type="term" value="P:cilium movement"/>
    <property type="evidence" value="ECO:0007669"/>
    <property type="project" value="InterPro"/>
</dbReference>
<dbReference type="AlphaFoldDB" id="A0A6A5BSX0"/>
<dbReference type="EMBL" id="VFQX01000036">
    <property type="protein sequence ID" value="KAF0976890.1"/>
    <property type="molecule type" value="Genomic_DNA"/>
</dbReference>
<gene>
    <name evidence="5" type="ORF">FDP41_004185</name>
</gene>
<dbReference type="GO" id="GO:0035253">
    <property type="term" value="C:ciliary rootlet"/>
    <property type="evidence" value="ECO:0007669"/>
    <property type="project" value="TreeGrafter"/>
</dbReference>
<evidence type="ECO:0000256" key="3">
    <source>
        <dbReference type="SAM" id="MobiDB-lite"/>
    </source>
</evidence>
<organism evidence="5 6">
    <name type="scientific">Naegleria fowleri</name>
    <name type="common">Brain eating amoeba</name>
    <dbReference type="NCBI Taxonomy" id="5763"/>
    <lineage>
        <taxon>Eukaryota</taxon>
        <taxon>Discoba</taxon>
        <taxon>Heterolobosea</taxon>
        <taxon>Tetramitia</taxon>
        <taxon>Eutetramitia</taxon>
        <taxon>Vahlkampfiidae</taxon>
        <taxon>Naegleria</taxon>
    </lineage>
</organism>
<name>A0A6A5BSX0_NAEFO</name>
<dbReference type="GO" id="GO:0036158">
    <property type="term" value="P:outer dynein arm assembly"/>
    <property type="evidence" value="ECO:0007669"/>
    <property type="project" value="InterPro"/>
</dbReference>
<dbReference type="GeneID" id="68111403"/>
<dbReference type="Pfam" id="PF21773">
    <property type="entry name" value="ODAD1_CC"/>
    <property type="match status" value="1"/>
</dbReference>
<feature type="compositionally biased region" description="Basic and acidic residues" evidence="3">
    <location>
        <begin position="248"/>
        <end position="265"/>
    </location>
</feature>
<dbReference type="InterPro" id="IPR049258">
    <property type="entry name" value="ODAD1_CC"/>
</dbReference>
<evidence type="ECO:0000259" key="4">
    <source>
        <dbReference type="Pfam" id="PF21773"/>
    </source>
</evidence>
<keyword evidence="1 2" id="KW-0175">Coiled coil</keyword>
<feature type="region of interest" description="Disordered" evidence="3">
    <location>
        <begin position="248"/>
        <end position="287"/>
    </location>
</feature>
<comment type="caution">
    <text evidence="5">The sequence shown here is derived from an EMBL/GenBank/DDBJ whole genome shotgun (WGS) entry which is preliminary data.</text>
</comment>
<dbReference type="PANTHER" id="PTHR46518">
    <property type="entry name" value="COILED-COIL DOMAIN-CONTAINING PROTEIN 151"/>
    <property type="match status" value="1"/>
</dbReference>
<feature type="domain" description="ODAD1 central coiled coil region" evidence="4">
    <location>
        <begin position="134"/>
        <end position="413"/>
    </location>
</feature>
<dbReference type="OrthoDB" id="10255247at2759"/>
<proteinExistence type="predicted"/>
<dbReference type="VEuPathDB" id="AmoebaDB:FDP41_004185"/>
<evidence type="ECO:0000313" key="6">
    <source>
        <dbReference type="Proteomes" id="UP000444721"/>
    </source>
</evidence>
<dbReference type="PANTHER" id="PTHR46518:SF1">
    <property type="entry name" value="OUTER DYNEIN ARM-DOCKING COMPLEX SUBUNIT 3"/>
    <property type="match status" value="1"/>
</dbReference>
<feature type="compositionally biased region" description="Acidic residues" evidence="3">
    <location>
        <begin position="519"/>
        <end position="533"/>
    </location>
</feature>
<dbReference type="InterPro" id="IPR033192">
    <property type="entry name" value="ODAD3"/>
</dbReference>
<feature type="region of interest" description="Disordered" evidence="3">
    <location>
        <begin position="515"/>
        <end position="536"/>
    </location>
</feature>
<dbReference type="GO" id="GO:0036064">
    <property type="term" value="C:ciliary basal body"/>
    <property type="evidence" value="ECO:0007669"/>
    <property type="project" value="TreeGrafter"/>
</dbReference>
<evidence type="ECO:0000256" key="1">
    <source>
        <dbReference type="ARBA" id="ARBA00023054"/>
    </source>
</evidence>
<dbReference type="Proteomes" id="UP000444721">
    <property type="component" value="Unassembled WGS sequence"/>
</dbReference>